<comment type="caution">
    <text evidence="2">The sequence shown here is derived from an EMBL/GenBank/DDBJ whole genome shotgun (WGS) entry which is preliminary data.</text>
</comment>
<keyword evidence="3" id="KW-1185">Reference proteome</keyword>
<evidence type="ECO:0000313" key="2">
    <source>
        <dbReference type="EMBL" id="PQA60585.1"/>
    </source>
</evidence>
<name>A0A2S7ISA2_9BACT</name>
<evidence type="ECO:0000313" key="3">
    <source>
        <dbReference type="Proteomes" id="UP000239590"/>
    </source>
</evidence>
<sequence length="304" mass="33642">MQTILGSGGAVSIPLAQHLRTYTDEIRLVSRTPQRVNPTDMLVPANLLNAAEVDAAVAGSSIVYLTAGLSYRTKLWQEQWPIVIQNVLQACRNHQARLVFLDNIYALGYVQGPMTEDTPLNPVSKKGEVRAKIARQLQGENQAGNVEILIARAPDFYGPNVKTSVIDITVIQNLKKGKKAQWLVNSEVKHSFIFTPDAGHAMALLGNTPEAFGQIWHLPTAAPALTGAEFIAACAQELGVSSKFTTLPKWMVQLGGLFVPDLKESVEMLYQYEHEYLFDSSKFEKHFDFQPTSYQEGIRISTRA</sequence>
<protein>
    <submittedName>
        <fullName evidence="2">NAD-dependent dehydratase</fullName>
    </submittedName>
</protein>
<dbReference type="InterPro" id="IPR001509">
    <property type="entry name" value="Epimerase_deHydtase"/>
</dbReference>
<dbReference type="Proteomes" id="UP000239590">
    <property type="component" value="Unassembled WGS sequence"/>
</dbReference>
<dbReference type="InterPro" id="IPR036291">
    <property type="entry name" value="NAD(P)-bd_dom_sf"/>
</dbReference>
<dbReference type="AlphaFoldDB" id="A0A2S7ISA2"/>
<organism evidence="2 3">
    <name type="scientific">Siphonobacter curvatus</name>
    <dbReference type="NCBI Taxonomy" id="2094562"/>
    <lineage>
        <taxon>Bacteria</taxon>
        <taxon>Pseudomonadati</taxon>
        <taxon>Bacteroidota</taxon>
        <taxon>Cytophagia</taxon>
        <taxon>Cytophagales</taxon>
        <taxon>Cytophagaceae</taxon>
        <taxon>Siphonobacter</taxon>
    </lineage>
</organism>
<gene>
    <name evidence="2" type="ORF">C5O19_13500</name>
</gene>
<proteinExistence type="predicted"/>
<dbReference type="Pfam" id="PF01370">
    <property type="entry name" value="Epimerase"/>
    <property type="match status" value="1"/>
</dbReference>
<evidence type="ECO:0000259" key="1">
    <source>
        <dbReference type="Pfam" id="PF01370"/>
    </source>
</evidence>
<dbReference type="Gene3D" id="3.40.50.720">
    <property type="entry name" value="NAD(P)-binding Rossmann-like Domain"/>
    <property type="match status" value="1"/>
</dbReference>
<dbReference type="OrthoDB" id="112777at2"/>
<dbReference type="RefSeq" id="WP_104713020.1">
    <property type="nucleotide sequence ID" value="NZ_PTRA01000001.1"/>
</dbReference>
<feature type="domain" description="NAD-dependent epimerase/dehydratase" evidence="1">
    <location>
        <begin position="4"/>
        <end position="211"/>
    </location>
</feature>
<accession>A0A2S7ISA2</accession>
<dbReference type="EMBL" id="PTRA01000001">
    <property type="protein sequence ID" value="PQA60585.1"/>
    <property type="molecule type" value="Genomic_DNA"/>
</dbReference>
<reference evidence="3" key="1">
    <citation type="submission" date="2018-02" db="EMBL/GenBank/DDBJ databases">
        <title>Genome sequencing of Solimonas sp. HR-BB.</title>
        <authorList>
            <person name="Lee Y."/>
            <person name="Jeon C.O."/>
        </authorList>
    </citation>
    <scope>NUCLEOTIDE SEQUENCE [LARGE SCALE GENOMIC DNA]</scope>
    <source>
        <strain evidence="3">HR-U</strain>
    </source>
</reference>
<dbReference type="SUPFAM" id="SSF51735">
    <property type="entry name" value="NAD(P)-binding Rossmann-fold domains"/>
    <property type="match status" value="1"/>
</dbReference>